<evidence type="ECO:0000313" key="2">
    <source>
        <dbReference type="EMBL" id="PYI31432.1"/>
    </source>
</evidence>
<accession>A0A2V5I8I5</accession>
<evidence type="ECO:0000313" key="3">
    <source>
        <dbReference type="Proteomes" id="UP000248817"/>
    </source>
</evidence>
<proteinExistence type="predicted"/>
<dbReference type="AlphaFoldDB" id="A0A2V5I8I5"/>
<evidence type="ECO:0000256" key="1">
    <source>
        <dbReference type="SAM" id="Phobius"/>
    </source>
</evidence>
<dbReference type="EMBL" id="KZ825503">
    <property type="protein sequence ID" value="PYI31432.1"/>
    <property type="molecule type" value="Genomic_DNA"/>
</dbReference>
<keyword evidence="1" id="KW-0812">Transmembrane</keyword>
<protein>
    <submittedName>
        <fullName evidence="2">Uncharacterized protein</fullName>
    </submittedName>
</protein>
<name>A0A2V5I8I5_9EURO</name>
<reference evidence="2 3" key="1">
    <citation type="submission" date="2018-02" db="EMBL/GenBank/DDBJ databases">
        <title>The genomes of Aspergillus section Nigri reveals drivers in fungal speciation.</title>
        <authorList>
            <consortium name="DOE Joint Genome Institute"/>
            <person name="Vesth T.C."/>
            <person name="Nybo J."/>
            <person name="Theobald S."/>
            <person name="Brandl J."/>
            <person name="Frisvad J.C."/>
            <person name="Nielsen K.F."/>
            <person name="Lyhne E.K."/>
            <person name="Kogle M.E."/>
            <person name="Kuo A."/>
            <person name="Riley R."/>
            <person name="Clum A."/>
            <person name="Nolan M."/>
            <person name="Lipzen A."/>
            <person name="Salamov A."/>
            <person name="Henrissat B."/>
            <person name="Wiebenga A."/>
            <person name="De vries R.P."/>
            <person name="Grigoriev I.V."/>
            <person name="Mortensen U.H."/>
            <person name="Andersen M.R."/>
            <person name="Baker S.E."/>
        </authorList>
    </citation>
    <scope>NUCLEOTIDE SEQUENCE [LARGE SCALE GENOMIC DNA]</scope>
    <source>
        <strain evidence="2 3">CBS 114.80</strain>
    </source>
</reference>
<dbReference type="Proteomes" id="UP000248817">
    <property type="component" value="Unassembled WGS sequence"/>
</dbReference>
<feature type="transmembrane region" description="Helical" evidence="1">
    <location>
        <begin position="12"/>
        <end position="38"/>
    </location>
</feature>
<keyword evidence="3" id="KW-1185">Reference proteome</keyword>
<gene>
    <name evidence="2" type="ORF">BP00DRAFT_457038</name>
</gene>
<keyword evidence="1" id="KW-0472">Membrane</keyword>
<sequence length="63" mass="7208">MVVSSPRKRFAAYLLSPAFLAPDIMGMVLGMVTMYWLFCCKGYTCNNRGSFYVMGIILIHHQR</sequence>
<keyword evidence="1" id="KW-1133">Transmembrane helix</keyword>
<organism evidence="2 3">
    <name type="scientific">Aspergillus indologenus CBS 114.80</name>
    <dbReference type="NCBI Taxonomy" id="1450541"/>
    <lineage>
        <taxon>Eukaryota</taxon>
        <taxon>Fungi</taxon>
        <taxon>Dikarya</taxon>
        <taxon>Ascomycota</taxon>
        <taxon>Pezizomycotina</taxon>
        <taxon>Eurotiomycetes</taxon>
        <taxon>Eurotiomycetidae</taxon>
        <taxon>Eurotiales</taxon>
        <taxon>Aspergillaceae</taxon>
        <taxon>Aspergillus</taxon>
        <taxon>Aspergillus subgen. Circumdati</taxon>
    </lineage>
</organism>